<dbReference type="PANTHER" id="PTHR45913:SF19">
    <property type="entry name" value="LOW QUALITY PROTEIN: ZINC FINGER BED DOMAIN-CONTAINING PROTEIN 5-LIKE"/>
    <property type="match status" value="1"/>
</dbReference>
<protein>
    <recommendedName>
        <fullName evidence="2">DUF4371 domain-containing protein</fullName>
    </recommendedName>
</protein>
<name>A0A0L8H2J8_OCTBM</name>
<reference evidence="1" key="1">
    <citation type="submission" date="2015-07" db="EMBL/GenBank/DDBJ databases">
        <title>MeaNS - Measles Nucleotide Surveillance Program.</title>
        <authorList>
            <person name="Tran T."/>
            <person name="Druce J."/>
        </authorList>
    </citation>
    <scope>NUCLEOTIDE SEQUENCE</scope>
    <source>
        <strain evidence="1">UCB-OBI-ISO-001</strain>
        <tissue evidence="1">Gonad</tissue>
    </source>
</reference>
<dbReference type="SUPFAM" id="SSF53098">
    <property type="entry name" value="Ribonuclease H-like"/>
    <property type="match status" value="1"/>
</dbReference>
<dbReference type="InterPro" id="IPR012337">
    <property type="entry name" value="RNaseH-like_sf"/>
</dbReference>
<evidence type="ECO:0000313" key="1">
    <source>
        <dbReference type="EMBL" id="KOF83319.1"/>
    </source>
</evidence>
<organism evidence="1">
    <name type="scientific">Octopus bimaculoides</name>
    <name type="common">California two-spotted octopus</name>
    <dbReference type="NCBI Taxonomy" id="37653"/>
    <lineage>
        <taxon>Eukaryota</taxon>
        <taxon>Metazoa</taxon>
        <taxon>Spiralia</taxon>
        <taxon>Lophotrochozoa</taxon>
        <taxon>Mollusca</taxon>
        <taxon>Cephalopoda</taxon>
        <taxon>Coleoidea</taxon>
        <taxon>Octopodiformes</taxon>
        <taxon>Octopoda</taxon>
        <taxon>Incirrata</taxon>
        <taxon>Octopodidae</taxon>
        <taxon>Octopus</taxon>
    </lineage>
</organism>
<proteinExistence type="predicted"/>
<dbReference type="OrthoDB" id="1101576at2759"/>
<sequence length="424" mass="48913">MATVKTIGGADIAKKVESVPLSDNSIKRRIDFISEDILAQLIVALKTDESVDTAGNPQLMVFIRYREEFLFCNALSTTTTGEDIFNMMNNFLKKHDLDWLNCLTVCTDGVPLMMGNRLGFVTHIRAGNPDSIIIHCFLHQEKLVSHRLKPDLHAILNDAIQIVNFVEARALNSRIFHKICEEMGSYHQDSLFPSDVRWLSQEKILGSVIELKTEIEIFLYEKKYALSGCFQDVAWLMKFSYLGDIFMHLSELNSDMEGRNHTMRNVDQRKTVIFPELSDVMDDSLEISLADIKSILEDHLKKLQEEMDRYFPENVDIKKYSWIRNVFSVNVSEFGEDIPGFQEELKDLQENQEKPILTRETEKVLLPFPTIYLCEQGFSSFVTIKTKATNRFDPQHDLRCALTINIKPNLKDLTHKMKQFYGSH</sequence>
<dbReference type="STRING" id="37653.A0A0L8H2J8"/>
<gene>
    <name evidence="1" type="ORF">OCBIM_22024029mg</name>
</gene>
<dbReference type="PANTHER" id="PTHR45913">
    <property type="entry name" value="EPM2A-INTERACTING PROTEIN 1"/>
    <property type="match status" value="1"/>
</dbReference>
<evidence type="ECO:0008006" key="2">
    <source>
        <dbReference type="Google" id="ProtNLM"/>
    </source>
</evidence>
<dbReference type="EMBL" id="KQ419523">
    <property type="protein sequence ID" value="KOF83319.1"/>
    <property type="molecule type" value="Genomic_DNA"/>
</dbReference>
<accession>A0A0L8H2J8</accession>
<dbReference type="AlphaFoldDB" id="A0A0L8H2J8"/>